<feature type="domain" description="Rhodanese" evidence="7">
    <location>
        <begin position="479"/>
        <end position="562"/>
    </location>
</feature>
<evidence type="ECO:0000256" key="6">
    <source>
        <dbReference type="ARBA" id="ARBA00023284"/>
    </source>
</evidence>
<reference evidence="8" key="1">
    <citation type="journal article" date="2005" name="J. Bacteriol.">
        <title>Clustered genes related to sulfate respiration in uncultured prokaryotes support the theory of their concomitant horizontal transfer.</title>
        <authorList>
            <person name="Mussmann M."/>
            <person name="Richter M."/>
            <person name="Lombardot T."/>
            <person name="Meyerdierks A."/>
            <person name="Kuever J."/>
            <person name="Kube M."/>
            <person name="Glockner F.O."/>
            <person name="Amann R."/>
        </authorList>
    </citation>
    <scope>NUCLEOTIDE SEQUENCE</scope>
</reference>
<dbReference type="InterPro" id="IPR036873">
    <property type="entry name" value="Rhodanese-like_dom_sf"/>
</dbReference>
<dbReference type="InterPro" id="IPR036188">
    <property type="entry name" value="FAD/NAD-bd_sf"/>
</dbReference>
<dbReference type="EMBL" id="CT025834">
    <property type="protein sequence ID" value="CAJ31138.1"/>
    <property type="molecule type" value="Genomic_DNA"/>
</dbReference>
<proteinExistence type="inferred from homology"/>
<dbReference type="PROSITE" id="PS50206">
    <property type="entry name" value="RHODANESE_3"/>
    <property type="match status" value="1"/>
</dbReference>
<dbReference type="InterPro" id="IPR023753">
    <property type="entry name" value="FAD/NAD-binding_dom"/>
</dbReference>
<dbReference type="PANTHER" id="PTHR43429:SF1">
    <property type="entry name" value="NAD(P)H SULFUR OXIDOREDUCTASE (COA-DEPENDENT)"/>
    <property type="match status" value="1"/>
</dbReference>
<dbReference type="AlphaFoldDB" id="Q3IBR1"/>
<accession>Q3IBR1</accession>
<dbReference type="Gene3D" id="3.50.50.60">
    <property type="entry name" value="FAD/NAD(P)-binding domain"/>
    <property type="match status" value="2"/>
</dbReference>
<dbReference type="Pfam" id="PF07992">
    <property type="entry name" value="Pyr_redox_2"/>
    <property type="match status" value="1"/>
</dbReference>
<dbReference type="SUPFAM" id="SSF55424">
    <property type="entry name" value="FAD/NAD-linked reductases, dimerisation (C-terminal) domain"/>
    <property type="match status" value="1"/>
</dbReference>
<protein>
    <submittedName>
        <fullName evidence="8">NADH oxidase</fullName>
    </submittedName>
</protein>
<dbReference type="InterPro" id="IPR001763">
    <property type="entry name" value="Rhodanese-like_dom"/>
</dbReference>
<keyword evidence="6" id="KW-0676">Redox-active center</keyword>
<comment type="similarity">
    <text evidence="2">Belongs to the class-III pyridine nucleotide-disulfide oxidoreductase family.</text>
</comment>
<name>Q3IBR1_9BACT</name>
<dbReference type="PRINTS" id="PR00368">
    <property type="entry name" value="FADPNR"/>
</dbReference>
<evidence type="ECO:0000313" key="8">
    <source>
        <dbReference type="EMBL" id="CAJ31138.1"/>
    </source>
</evidence>
<dbReference type="SUPFAM" id="SSF51905">
    <property type="entry name" value="FAD/NAD(P)-binding domain"/>
    <property type="match status" value="1"/>
</dbReference>
<evidence type="ECO:0000256" key="1">
    <source>
        <dbReference type="ARBA" id="ARBA00001974"/>
    </source>
</evidence>
<gene>
    <name evidence="8" type="primary">nox</name>
    <name evidence="8" type="ORF">42c90026</name>
</gene>
<dbReference type="Pfam" id="PF02852">
    <property type="entry name" value="Pyr_redox_dim"/>
    <property type="match status" value="1"/>
</dbReference>
<evidence type="ECO:0000256" key="2">
    <source>
        <dbReference type="ARBA" id="ARBA00009130"/>
    </source>
</evidence>
<evidence type="ECO:0000256" key="4">
    <source>
        <dbReference type="ARBA" id="ARBA00022827"/>
    </source>
</evidence>
<dbReference type="InterPro" id="IPR004099">
    <property type="entry name" value="Pyr_nucl-diS_OxRdtase_dimer"/>
</dbReference>
<dbReference type="PRINTS" id="PR00411">
    <property type="entry name" value="PNDRDTASEI"/>
</dbReference>
<dbReference type="GO" id="GO:0016491">
    <property type="term" value="F:oxidoreductase activity"/>
    <property type="evidence" value="ECO:0007669"/>
    <property type="project" value="UniProtKB-KW"/>
</dbReference>
<dbReference type="InterPro" id="IPR050260">
    <property type="entry name" value="FAD-bd_OxRdtase"/>
</dbReference>
<keyword evidence="4" id="KW-0274">FAD</keyword>
<comment type="cofactor">
    <cofactor evidence="1">
        <name>FAD</name>
        <dbReference type="ChEBI" id="CHEBI:57692"/>
    </cofactor>
</comment>
<evidence type="ECO:0000256" key="5">
    <source>
        <dbReference type="ARBA" id="ARBA00023002"/>
    </source>
</evidence>
<dbReference type="SUPFAM" id="SSF52821">
    <property type="entry name" value="Rhodanese/Cell cycle control phosphatase"/>
    <property type="match status" value="1"/>
</dbReference>
<dbReference type="InterPro" id="IPR016156">
    <property type="entry name" value="FAD/NAD-linked_Rdtase_dimer_sf"/>
</dbReference>
<dbReference type="CDD" id="cd00158">
    <property type="entry name" value="RHOD"/>
    <property type="match status" value="1"/>
</dbReference>
<sequence length="562" mass="59815">MKSGGPFFEVKMPESKRRVVIVGASAAGLRCACRLARLDPEVAITVVEARDVFSYGACGLPYVLSGDIDNLQELRRTNYGVIRDAAFFADYKGIEVCTGWRATAIDIEGHVLEGETAEGTQRLEFDDLVFATGATPLKLPDQPDHDRVHSFHTWDDVKPLKMGLMQGEIDHVAVVGAGLVGCELAEAFHSLWGAEVSLIETAPTVLPQMVDPEAGALIGRHLEDSGVRLFTGTKVDAIEAGDDGAVVKIGDDTITCDAVVVAVGVAPNVAIAQAVGAEVGSSGALIVDERLATTVDHVWAAGDCVECTHVVTGEPTYLPLGSLANRQGRTLANVLAGFDDAFPLVTGATAVKVFDWNVAAVGCTAAQLQRSGVEFKSMWITGEATPAYWPESKEIFITLHYDARNLRVLGVQAAGAGDVAKRVDIASQLIAYGATLEDFAELEHAYAPPYAPAIDPLAVAAFVALNQEAGLIALSPQVSIEGRKVIDVRLPEERERRAIEIDGIIGVEMSEVRERIGDIGDGPVLVVCERGTRSAEVALWLKRSGIDACYLGGGMSWRGKSR</sequence>
<evidence type="ECO:0000259" key="7">
    <source>
        <dbReference type="PROSITE" id="PS50206"/>
    </source>
</evidence>
<evidence type="ECO:0000256" key="3">
    <source>
        <dbReference type="ARBA" id="ARBA00022630"/>
    </source>
</evidence>
<keyword evidence="5" id="KW-0560">Oxidoreductase</keyword>
<dbReference type="Gene3D" id="3.40.250.10">
    <property type="entry name" value="Rhodanese-like domain"/>
    <property type="match status" value="1"/>
</dbReference>
<dbReference type="PANTHER" id="PTHR43429">
    <property type="entry name" value="PYRIDINE NUCLEOTIDE-DISULFIDE OXIDOREDUCTASE DOMAIN-CONTAINING"/>
    <property type="match status" value="1"/>
</dbReference>
<organism evidence="8">
    <name type="scientific">uncultured sulfate-reducing bacterium</name>
    <dbReference type="NCBI Taxonomy" id="153939"/>
    <lineage>
        <taxon>Bacteria</taxon>
        <taxon>environmental samples</taxon>
    </lineage>
</organism>
<keyword evidence="3" id="KW-0285">Flavoprotein</keyword>